<dbReference type="SUPFAM" id="SSF64153">
    <property type="entry name" value="YjeF N-terminal domain-like"/>
    <property type="match status" value="1"/>
</dbReference>
<dbReference type="PIRSF" id="PIRSF017184">
    <property type="entry name" value="Nnr"/>
    <property type="match status" value="1"/>
</dbReference>
<keyword evidence="12 17" id="KW-0456">Lyase</keyword>
<comment type="function">
    <text evidence="14 19">Bifunctional enzyme that catalyzes the epimerization of the S- and R-forms of NAD(P)HX and the dehydration of the S-form of NAD(P)HX at the expense of ADP, which is converted to AMP. This allows the repair of both epimers of NAD(P)HX, a damaged form of NAD(P)H that is a result of enzymatic or heat-dependent hydration.</text>
</comment>
<dbReference type="EC" id="4.2.1.136" evidence="19"/>
<dbReference type="Pfam" id="PF03853">
    <property type="entry name" value="YjeF_N"/>
    <property type="match status" value="1"/>
</dbReference>
<evidence type="ECO:0000256" key="14">
    <source>
        <dbReference type="ARBA" id="ARBA00025153"/>
    </source>
</evidence>
<keyword evidence="13" id="KW-0511">Multifunctional enzyme</keyword>
<evidence type="ECO:0000256" key="7">
    <source>
        <dbReference type="ARBA" id="ARBA00022840"/>
    </source>
</evidence>
<comment type="function">
    <text evidence="18">Catalyzes the epimerization of the S- and R-forms of NAD(P)HX, a damaged form of NAD(P)H that is a result of enzymatic or heat-dependent hydration. This is a prerequisite for the S-specific NAD(P)H-hydrate dehydratase to allow the repair of both epimers of NAD(P)HX.</text>
</comment>
<protein>
    <recommendedName>
        <fullName evidence="19">Bifunctional NAD(P)H-hydrate repair enzyme</fullName>
    </recommendedName>
    <alternativeName>
        <fullName evidence="19">Nicotinamide nucleotide repair protein</fullName>
    </alternativeName>
    <domain>
        <recommendedName>
            <fullName evidence="19">ADP-dependent (S)-NAD(P)H-hydrate dehydratase</fullName>
            <ecNumber evidence="19">4.2.1.136</ecNumber>
        </recommendedName>
        <alternativeName>
            <fullName evidence="19">ADP-dependent NAD(P)HX dehydratase</fullName>
        </alternativeName>
    </domain>
    <domain>
        <recommendedName>
            <fullName evidence="19">NAD(P)H-hydrate epimerase</fullName>
            <ecNumber evidence="19">5.1.99.6</ecNumber>
        </recommendedName>
    </domain>
</protein>
<feature type="binding site" evidence="18">
    <location>
        <position position="130"/>
    </location>
    <ligand>
        <name>K(+)</name>
        <dbReference type="ChEBI" id="CHEBI:29103"/>
    </ligand>
</feature>
<dbReference type="GO" id="GO:0005524">
    <property type="term" value="F:ATP binding"/>
    <property type="evidence" value="ECO:0007669"/>
    <property type="project" value="UniProtKB-UniRule"/>
</dbReference>
<evidence type="ECO:0000256" key="5">
    <source>
        <dbReference type="ARBA" id="ARBA00022723"/>
    </source>
</evidence>
<evidence type="ECO:0000256" key="3">
    <source>
        <dbReference type="ARBA" id="ARBA00006001"/>
    </source>
</evidence>
<reference evidence="22" key="1">
    <citation type="journal article" date="2020" name="mSystems">
        <title>Genome- and Community-Level Interaction Insights into Carbon Utilization and Element Cycling Functions of Hydrothermarchaeota in Hydrothermal Sediment.</title>
        <authorList>
            <person name="Zhou Z."/>
            <person name="Liu Y."/>
            <person name="Xu W."/>
            <person name="Pan J."/>
            <person name="Luo Z.H."/>
            <person name="Li M."/>
        </authorList>
    </citation>
    <scope>NUCLEOTIDE SEQUENCE [LARGE SCALE GENOMIC DNA]</scope>
    <source>
        <strain evidence="22">SpSt-906</strain>
    </source>
</reference>
<feature type="binding site" evidence="18">
    <location>
        <begin position="61"/>
        <end position="65"/>
    </location>
    <ligand>
        <name>(6S)-NADPHX</name>
        <dbReference type="ChEBI" id="CHEBI:64076"/>
    </ligand>
</feature>
<comment type="cofactor">
    <cofactor evidence="17">
        <name>Mg(2+)</name>
        <dbReference type="ChEBI" id="CHEBI:18420"/>
    </cofactor>
</comment>
<comment type="similarity">
    <text evidence="3 19">In the N-terminal section; belongs to the NnrE/AIBP family.</text>
</comment>
<comment type="catalytic activity">
    <reaction evidence="2 18 19">
        <text>(6R)-NADPHX = (6S)-NADPHX</text>
        <dbReference type="Rhea" id="RHEA:32227"/>
        <dbReference type="ChEBI" id="CHEBI:64076"/>
        <dbReference type="ChEBI" id="CHEBI:64077"/>
        <dbReference type="EC" id="5.1.99.6"/>
    </reaction>
</comment>
<feature type="binding site" evidence="17">
    <location>
        <position position="452"/>
    </location>
    <ligand>
        <name>(6S)-NADPHX</name>
        <dbReference type="ChEBI" id="CHEBI:64076"/>
    </ligand>
</feature>
<sequence length="513" mass="55279">MQRIVNPEEMREIDQRAEEEFFIPSLILMENAGRGVVSGLKEYLGKGLRDYKIWVFCGKGNNGGDGLVAARFLQNEGAKVKIFLCAQEEELKGDAKKNYEIAKRIGLEIKEIPDENSLSFPPEKPDIIIDALFGTGFSGKPEGVIRKIMEMINNSQAIVASCDIPSGVGKKGEVSEIAVKANLTITMGFIKESLILFPGRKYVGRLYVADIGIPNSLFAREGDKFLIEKDDIKKVFPKRIPEGNKGTFGKVLVIAGSRGFSGAASLTALSALMIGSGLVRLASLQEIMPSLEAKLTEVVKISLPQEEEGTYSENLIPFLRPYLLDSDVLAIGPGIGTRAKTKGFLLSLLPEIKIPLVIDADGINNLSGELEILNRIEPPVILTPHPGELGRLLSLSPAEVNQNRIEIAREFAQRYNLILVLKGAPTVIASPEGKVFLNPTGNSGLASGGTGDVLTGFISGLLAQGVEPLNSAIAGVYIHGLCADIGVKEKTEYAFLAGDILSYLPQAIHEILG</sequence>
<evidence type="ECO:0000256" key="15">
    <source>
        <dbReference type="ARBA" id="ARBA00048238"/>
    </source>
</evidence>
<dbReference type="Gene3D" id="3.40.1190.20">
    <property type="match status" value="1"/>
</dbReference>
<dbReference type="NCBIfam" id="TIGR00196">
    <property type="entry name" value="yjeF_cterm"/>
    <property type="match status" value="1"/>
</dbReference>
<dbReference type="GO" id="GO:0046872">
    <property type="term" value="F:metal ion binding"/>
    <property type="evidence" value="ECO:0007669"/>
    <property type="project" value="UniProtKB-UniRule"/>
</dbReference>
<keyword evidence="10 17" id="KW-0520">NAD</keyword>
<comment type="subunit">
    <text evidence="17">Homotetramer.</text>
</comment>
<feature type="domain" description="YjeF N-terminal" evidence="21">
    <location>
        <begin position="10"/>
        <end position="219"/>
    </location>
</feature>
<evidence type="ECO:0000256" key="8">
    <source>
        <dbReference type="ARBA" id="ARBA00022857"/>
    </source>
</evidence>
<dbReference type="InterPro" id="IPR036652">
    <property type="entry name" value="YjeF_N_dom_sf"/>
</dbReference>
<feature type="binding site" evidence="18">
    <location>
        <position position="166"/>
    </location>
    <ligand>
        <name>K(+)</name>
        <dbReference type="ChEBI" id="CHEBI:29103"/>
    </ligand>
</feature>
<dbReference type="HAMAP" id="MF_01966">
    <property type="entry name" value="NADHX_epimerase"/>
    <property type="match status" value="1"/>
</dbReference>
<dbReference type="PROSITE" id="PS51383">
    <property type="entry name" value="YJEF_C_3"/>
    <property type="match status" value="1"/>
</dbReference>
<evidence type="ECO:0000256" key="2">
    <source>
        <dbReference type="ARBA" id="ARBA00000909"/>
    </source>
</evidence>
<keyword evidence="6 17" id="KW-0547">Nucleotide-binding</keyword>
<dbReference type="PROSITE" id="PS51385">
    <property type="entry name" value="YJEF_N"/>
    <property type="match status" value="1"/>
</dbReference>
<evidence type="ECO:0000256" key="13">
    <source>
        <dbReference type="ARBA" id="ARBA00023268"/>
    </source>
</evidence>
<dbReference type="InterPro" id="IPR030677">
    <property type="entry name" value="Nnr"/>
</dbReference>
<feature type="binding site" evidence="18">
    <location>
        <begin position="134"/>
        <end position="140"/>
    </location>
    <ligand>
        <name>(6S)-NADPHX</name>
        <dbReference type="ChEBI" id="CHEBI:64076"/>
    </ligand>
</feature>
<evidence type="ECO:0000256" key="12">
    <source>
        <dbReference type="ARBA" id="ARBA00023239"/>
    </source>
</evidence>
<comment type="catalytic activity">
    <reaction evidence="16 17 19">
        <text>(6S)-NADPHX + ADP = AMP + phosphate + NADPH + H(+)</text>
        <dbReference type="Rhea" id="RHEA:32235"/>
        <dbReference type="ChEBI" id="CHEBI:15378"/>
        <dbReference type="ChEBI" id="CHEBI:43474"/>
        <dbReference type="ChEBI" id="CHEBI:57783"/>
        <dbReference type="ChEBI" id="CHEBI:64076"/>
        <dbReference type="ChEBI" id="CHEBI:456215"/>
        <dbReference type="ChEBI" id="CHEBI:456216"/>
        <dbReference type="EC" id="4.2.1.136"/>
    </reaction>
</comment>
<dbReference type="GO" id="GO:0046496">
    <property type="term" value="P:nicotinamide nucleotide metabolic process"/>
    <property type="evidence" value="ECO:0007669"/>
    <property type="project" value="UniProtKB-UniRule"/>
</dbReference>
<feature type="binding site" evidence="17">
    <location>
        <begin position="422"/>
        <end position="426"/>
    </location>
    <ligand>
        <name>AMP</name>
        <dbReference type="ChEBI" id="CHEBI:456215"/>
    </ligand>
</feature>
<evidence type="ECO:0000256" key="4">
    <source>
        <dbReference type="ARBA" id="ARBA00009524"/>
    </source>
</evidence>
<dbReference type="InterPro" id="IPR004443">
    <property type="entry name" value="YjeF_N_dom"/>
</dbReference>
<evidence type="ECO:0000256" key="19">
    <source>
        <dbReference type="PIRNR" id="PIRNR017184"/>
    </source>
</evidence>
<dbReference type="SUPFAM" id="SSF53613">
    <property type="entry name" value="Ribokinase-like"/>
    <property type="match status" value="1"/>
</dbReference>
<feature type="binding site" evidence="18">
    <location>
        <position position="62"/>
    </location>
    <ligand>
        <name>K(+)</name>
        <dbReference type="ChEBI" id="CHEBI:29103"/>
    </ligand>
</feature>
<dbReference type="NCBIfam" id="TIGR00197">
    <property type="entry name" value="yjeF_nterm"/>
    <property type="match status" value="1"/>
</dbReference>
<keyword evidence="9 18" id="KW-0630">Potassium</keyword>
<comment type="similarity">
    <text evidence="4 19">In the C-terminal section; belongs to the NnrD/CARKD family.</text>
</comment>
<dbReference type="HAMAP" id="MF_01965">
    <property type="entry name" value="NADHX_dehydratase"/>
    <property type="match status" value="1"/>
</dbReference>
<comment type="caution">
    <text evidence="18">Lacks conserved residue(s) required for the propagation of feature annotation.</text>
</comment>
<name>A0A7C3UQ91_UNCW3</name>
<keyword evidence="11 18" id="KW-0413">Isomerase</keyword>
<feature type="domain" description="YjeF C-terminal" evidence="20">
    <location>
        <begin position="228"/>
        <end position="511"/>
    </location>
</feature>
<feature type="binding site" evidence="17">
    <location>
        <position position="451"/>
    </location>
    <ligand>
        <name>AMP</name>
        <dbReference type="ChEBI" id="CHEBI:456215"/>
    </ligand>
</feature>
<dbReference type="PANTHER" id="PTHR12592">
    <property type="entry name" value="ATP-DEPENDENT (S)-NAD(P)H-HYDRATE DEHYDRATASE FAMILY MEMBER"/>
    <property type="match status" value="1"/>
</dbReference>
<comment type="caution">
    <text evidence="22">The sequence shown here is derived from an EMBL/GenBank/DDBJ whole genome shotgun (WGS) entry which is preliminary data.</text>
</comment>
<dbReference type="InterPro" id="IPR017953">
    <property type="entry name" value="Carbohydrate_kinase_pred_CS"/>
</dbReference>
<evidence type="ECO:0000256" key="18">
    <source>
        <dbReference type="HAMAP-Rule" id="MF_01966"/>
    </source>
</evidence>
<keyword evidence="5 18" id="KW-0479">Metal-binding</keyword>
<evidence type="ECO:0000256" key="17">
    <source>
        <dbReference type="HAMAP-Rule" id="MF_01965"/>
    </source>
</evidence>
<dbReference type="GO" id="GO:0052856">
    <property type="term" value="F:NAD(P)HX epimerase activity"/>
    <property type="evidence" value="ECO:0007669"/>
    <property type="project" value="UniProtKB-UniRule"/>
</dbReference>
<evidence type="ECO:0000259" key="20">
    <source>
        <dbReference type="PROSITE" id="PS51383"/>
    </source>
</evidence>
<evidence type="ECO:0000256" key="10">
    <source>
        <dbReference type="ARBA" id="ARBA00023027"/>
    </source>
</evidence>
<evidence type="ECO:0000256" key="1">
    <source>
        <dbReference type="ARBA" id="ARBA00000013"/>
    </source>
</evidence>
<feature type="binding site" evidence="17">
    <location>
        <position position="385"/>
    </location>
    <ligand>
        <name>(6S)-NADPHX</name>
        <dbReference type="ChEBI" id="CHEBI:64076"/>
    </ligand>
</feature>
<dbReference type="InterPro" id="IPR000631">
    <property type="entry name" value="CARKD"/>
</dbReference>
<gene>
    <name evidence="17" type="primary">nnrD</name>
    <name evidence="18" type="synonym">nnrE</name>
    <name evidence="22" type="ORF">ENX07_01995</name>
</gene>
<dbReference type="AlphaFoldDB" id="A0A7C3UQ91"/>
<evidence type="ECO:0000256" key="16">
    <source>
        <dbReference type="ARBA" id="ARBA00049209"/>
    </source>
</evidence>
<dbReference type="PROSITE" id="PS01050">
    <property type="entry name" value="YJEF_C_2"/>
    <property type="match status" value="1"/>
</dbReference>
<evidence type="ECO:0000313" key="22">
    <source>
        <dbReference type="EMBL" id="HGE98830.1"/>
    </source>
</evidence>
<comment type="similarity">
    <text evidence="17">Belongs to the NnrD/CARKD family.</text>
</comment>
<comment type="similarity">
    <text evidence="18">Belongs to the NnrE/AIBP family.</text>
</comment>
<comment type="catalytic activity">
    <reaction evidence="1 18 19">
        <text>(6R)-NADHX = (6S)-NADHX</text>
        <dbReference type="Rhea" id="RHEA:32215"/>
        <dbReference type="ChEBI" id="CHEBI:64074"/>
        <dbReference type="ChEBI" id="CHEBI:64075"/>
        <dbReference type="EC" id="5.1.99.6"/>
    </reaction>
</comment>
<dbReference type="PANTHER" id="PTHR12592:SF0">
    <property type="entry name" value="ATP-DEPENDENT (S)-NAD(P)H-HYDRATE DEHYDRATASE"/>
    <property type="match status" value="1"/>
</dbReference>
<feature type="binding site" evidence="18">
    <location>
        <position position="163"/>
    </location>
    <ligand>
        <name>(6S)-NADPHX</name>
        <dbReference type="ChEBI" id="CHEBI:64076"/>
    </ligand>
</feature>
<feature type="binding site" evidence="17">
    <location>
        <position position="263"/>
    </location>
    <ligand>
        <name>(6S)-NADPHX</name>
        <dbReference type="ChEBI" id="CHEBI:64076"/>
    </ligand>
</feature>
<dbReference type="CDD" id="cd01171">
    <property type="entry name" value="YXKO-related"/>
    <property type="match status" value="1"/>
</dbReference>
<dbReference type="GO" id="GO:0110051">
    <property type="term" value="P:metabolite repair"/>
    <property type="evidence" value="ECO:0007669"/>
    <property type="project" value="TreeGrafter"/>
</dbReference>
<dbReference type="GO" id="GO:0052855">
    <property type="term" value="F:ADP-dependent NAD(P)H-hydrate dehydratase activity"/>
    <property type="evidence" value="ECO:0007669"/>
    <property type="project" value="UniProtKB-UniRule"/>
</dbReference>
<evidence type="ECO:0000256" key="6">
    <source>
        <dbReference type="ARBA" id="ARBA00022741"/>
    </source>
</evidence>
<keyword evidence="8 17" id="KW-0521">NADP</keyword>
<accession>A0A7C3UQ91</accession>
<keyword evidence="7 17" id="KW-0067">ATP-binding</keyword>
<dbReference type="EMBL" id="DTMQ01000013">
    <property type="protein sequence ID" value="HGE98830.1"/>
    <property type="molecule type" value="Genomic_DNA"/>
</dbReference>
<evidence type="ECO:0000256" key="9">
    <source>
        <dbReference type="ARBA" id="ARBA00022958"/>
    </source>
</evidence>
<dbReference type="EC" id="5.1.99.6" evidence="19"/>
<comment type="catalytic activity">
    <reaction evidence="15 17 19">
        <text>(6S)-NADHX + ADP = AMP + phosphate + NADH + H(+)</text>
        <dbReference type="Rhea" id="RHEA:32223"/>
        <dbReference type="ChEBI" id="CHEBI:15378"/>
        <dbReference type="ChEBI" id="CHEBI:43474"/>
        <dbReference type="ChEBI" id="CHEBI:57945"/>
        <dbReference type="ChEBI" id="CHEBI:64074"/>
        <dbReference type="ChEBI" id="CHEBI:456215"/>
        <dbReference type="ChEBI" id="CHEBI:456216"/>
        <dbReference type="EC" id="4.2.1.136"/>
    </reaction>
</comment>
<evidence type="ECO:0000256" key="11">
    <source>
        <dbReference type="ARBA" id="ARBA00023235"/>
    </source>
</evidence>
<proteinExistence type="inferred from homology"/>
<evidence type="ECO:0000259" key="21">
    <source>
        <dbReference type="PROSITE" id="PS51385"/>
    </source>
</evidence>
<dbReference type="Pfam" id="PF01256">
    <property type="entry name" value="Carb_kinase"/>
    <property type="match status" value="1"/>
</dbReference>
<comment type="function">
    <text evidence="17">Catalyzes the dehydration of the S-form of NAD(P)HX at the expense of ADP, which is converted to AMP. Together with NAD(P)HX epimerase, which catalyzes the epimerization of the S- and R-forms, the enzyme allows the repair of both epimers of NAD(P)HX, a damaged form of NAD(P)H that is a result of enzymatic or heat-dependent hydration.</text>
</comment>
<comment type="cofactor">
    <cofactor evidence="18 19">
        <name>K(+)</name>
        <dbReference type="ChEBI" id="CHEBI:29103"/>
    </cofactor>
    <text evidence="18 19">Binds 1 potassium ion per subunit.</text>
</comment>
<dbReference type="InterPro" id="IPR029056">
    <property type="entry name" value="Ribokinase-like"/>
</dbReference>
<feature type="binding site" evidence="17">
    <location>
        <position position="334"/>
    </location>
    <ligand>
        <name>(6S)-NADPHX</name>
        <dbReference type="ChEBI" id="CHEBI:64076"/>
    </ligand>
</feature>
<organism evidence="22">
    <name type="scientific">candidate division WOR-3 bacterium</name>
    <dbReference type="NCBI Taxonomy" id="2052148"/>
    <lineage>
        <taxon>Bacteria</taxon>
        <taxon>Bacteria division WOR-3</taxon>
    </lineage>
</organism>
<dbReference type="Gene3D" id="3.40.50.10260">
    <property type="entry name" value="YjeF N-terminal domain"/>
    <property type="match status" value="1"/>
</dbReference>